<evidence type="ECO:0000313" key="2">
    <source>
        <dbReference type="Proteomes" id="UP000322983"/>
    </source>
</evidence>
<dbReference type="GeneID" id="41716386"/>
<accession>A0A510DYP1</accession>
<dbReference type="Proteomes" id="UP000322983">
    <property type="component" value="Chromosome"/>
</dbReference>
<reference evidence="1 2" key="1">
    <citation type="journal article" date="2020" name="Int. J. Syst. Evol. Microbiol.">
        <title>Sulfuracidifex tepidarius gen. nov., sp. nov. and transfer of Sulfolobus metallicus Huber and Stetter 1992 to the genus Sulfuracidifex as Sulfuracidifex metallicus comb. nov.</title>
        <authorList>
            <person name="Itoh T."/>
            <person name="Miura T."/>
            <person name="Sakai H.D."/>
            <person name="Kato S."/>
            <person name="Ohkuma M."/>
            <person name="Takashina T."/>
        </authorList>
    </citation>
    <scope>NUCLEOTIDE SEQUENCE [LARGE SCALE GENOMIC DNA]</scope>
    <source>
        <strain evidence="1 2">IC-006</strain>
    </source>
</reference>
<name>A0A510DYP1_9CREN</name>
<dbReference type="OrthoDB" id="39107at2157"/>
<organism evidence="1 2">
    <name type="scientific">Sulfuracidifex tepidarius</name>
    <dbReference type="NCBI Taxonomy" id="1294262"/>
    <lineage>
        <taxon>Archaea</taxon>
        <taxon>Thermoproteota</taxon>
        <taxon>Thermoprotei</taxon>
        <taxon>Sulfolobales</taxon>
        <taxon>Sulfolobaceae</taxon>
        <taxon>Sulfuracidifex</taxon>
    </lineage>
</organism>
<proteinExistence type="predicted"/>
<protein>
    <recommendedName>
        <fullName evidence="3">ATPase</fullName>
    </recommendedName>
</protein>
<dbReference type="RefSeq" id="WP_149528844.1">
    <property type="nucleotide sequence ID" value="NZ_AP018929.1"/>
</dbReference>
<sequence length="271" mass="30785">MIKILVSGVVPFDSGKTTFSLRLMDLIKEIVGEKTVFPFKPVAGHNLWYSEHTIDESLKHGLLLGNDALKYLQKSNLNPRYINPVAAASVPVDLDKLSFDFTEYERYMFEGSFVLMRETTIQGKEIHDNYFVNRKILNMSVQSLSKKMSKMIDLFMPVSVDDITSRILNAHERVSEFFKSVANLIQPEVTIIESYNDALSPLSLDSLDLAFIVSPGKAFAVEGERVIHIMKVMNSPPWIVRTGSVLRYLRSHIIKSFELPAEKSVLDLIFH</sequence>
<keyword evidence="2" id="KW-1185">Reference proteome</keyword>
<evidence type="ECO:0008006" key="3">
    <source>
        <dbReference type="Google" id="ProtNLM"/>
    </source>
</evidence>
<dbReference type="KEGG" id="step:IC006_2689"/>
<dbReference type="EMBL" id="AP018929">
    <property type="protein sequence ID" value="BBG25354.1"/>
    <property type="molecule type" value="Genomic_DNA"/>
</dbReference>
<evidence type="ECO:0000313" key="1">
    <source>
        <dbReference type="EMBL" id="BBG25354.1"/>
    </source>
</evidence>
<gene>
    <name evidence="1" type="ORF">IC006_2689</name>
</gene>
<dbReference type="AlphaFoldDB" id="A0A510DYP1"/>